<dbReference type="InterPro" id="IPR036388">
    <property type="entry name" value="WH-like_DNA-bd_sf"/>
</dbReference>
<keyword evidence="2" id="KW-0677">Repeat</keyword>
<dbReference type="Proteomes" id="UP001303564">
    <property type="component" value="Chromosome"/>
</dbReference>
<dbReference type="AlphaFoldDB" id="A0AAN1F0L6"/>
<evidence type="ECO:0000313" key="8">
    <source>
        <dbReference type="Proteomes" id="UP000195609"/>
    </source>
</evidence>
<dbReference type="SUPFAM" id="SSF63520">
    <property type="entry name" value="PTS-regulatory domain, PRD"/>
    <property type="match status" value="2"/>
</dbReference>
<dbReference type="GO" id="GO:0009401">
    <property type="term" value="P:phosphoenolpyruvate-dependent sugar phosphotransferase system"/>
    <property type="evidence" value="ECO:0007669"/>
    <property type="project" value="InterPro"/>
</dbReference>
<evidence type="ECO:0000313" key="9">
    <source>
        <dbReference type="Proteomes" id="UP001303564"/>
    </source>
</evidence>
<evidence type="ECO:0000259" key="4">
    <source>
        <dbReference type="PROSITE" id="PS51099"/>
    </source>
</evidence>
<sequence length="642" mass="73206">MGPNQSQKTLTQEIIQLILYKSTIHYQDIMDFTHKSRKTVAKYLDQVEKEVKPLGVSLVRKRGSGIHFTGEVAALQSRFSELRSSSAASEEERQLDIMEYLIQNRTPILLADLADKFFISQRTLDRDLHSLKEHYGLTTQTTPAGIILMASEAEVRQLMAKILQKYWGQEANQDKDGRVQLRFNVPASLRRYVSADILERTEGVLADFINTLKVQVNEYQYESLLIHTTIAMQRIINGDYVPHDASAQLKLSNISPATFKLMKMLGNTFHCEVPIEELEYLNIHIAAIEDGYIDLRKSGVQEQGMLGWLRTSLTNYDETLLDNLVLHLRPALTRVKNGLSIKNPYLSKIKVNFPRAFEMAVDLTLKLEAKFHVNLNEDETSYIALHFESYLERRKQDVQDVKVAIICSTGYGTAELLRQRVRDKLPDVQVVATLSVSELLRHPVDADIYISTIPLRMNRVQVMQVSPFLTEHELDFLKRMTQNIRKEKYARNAFMAMLRPENIIPNASVKTKRDAIIAITELLEKNAYVDDKMTDSALEREKLASTVLGDCAIPHGDISHVLKPTIGILTSRAGIQWDQEVVHAVFFVALNQTVEARLDDIYSYFYELIQDPKRINDLVVAADEDAVLRSIDVASISRKKED</sequence>
<dbReference type="Gene3D" id="1.10.1790.10">
    <property type="entry name" value="PRD domain"/>
    <property type="match status" value="2"/>
</dbReference>
<feature type="domain" description="PRD" evidence="5">
    <location>
        <begin position="289"/>
        <end position="397"/>
    </location>
</feature>
<dbReference type="InterPro" id="IPR011608">
    <property type="entry name" value="PRD"/>
</dbReference>
<dbReference type="Proteomes" id="UP000195609">
    <property type="component" value="Chromosome"/>
</dbReference>
<dbReference type="InterPro" id="IPR036095">
    <property type="entry name" value="PTS_EIIB-like_sf"/>
</dbReference>
<dbReference type="PROSITE" id="PS51372">
    <property type="entry name" value="PRD_2"/>
    <property type="match status" value="1"/>
</dbReference>
<dbReference type="Gene3D" id="3.40.50.2300">
    <property type="match status" value="1"/>
</dbReference>
<dbReference type="GO" id="GO:0006355">
    <property type="term" value="P:regulation of DNA-templated transcription"/>
    <property type="evidence" value="ECO:0007669"/>
    <property type="project" value="InterPro"/>
</dbReference>
<protein>
    <submittedName>
        <fullName evidence="7">BglG family transcription antiterminator</fullName>
    </submittedName>
    <submittedName>
        <fullName evidence="6">Transcriptional regulator</fullName>
    </submittedName>
</protein>
<dbReference type="InterPro" id="IPR013011">
    <property type="entry name" value="PTS_EIIB_2"/>
</dbReference>
<dbReference type="PANTHER" id="PTHR30185">
    <property type="entry name" value="CRYPTIC BETA-GLUCOSIDE BGL OPERON ANTITERMINATOR"/>
    <property type="match status" value="1"/>
</dbReference>
<dbReference type="EMBL" id="CP136128">
    <property type="protein sequence ID" value="WNX27175.1"/>
    <property type="molecule type" value="Genomic_DNA"/>
</dbReference>
<accession>A0AAN1F0L6</accession>
<dbReference type="PROSITE" id="PS51099">
    <property type="entry name" value="PTS_EIIB_TYPE_2"/>
    <property type="match status" value="1"/>
</dbReference>
<dbReference type="SUPFAM" id="SSF52794">
    <property type="entry name" value="PTS system IIB component-like"/>
    <property type="match status" value="1"/>
</dbReference>
<dbReference type="Pfam" id="PF08279">
    <property type="entry name" value="HTH_11"/>
    <property type="match status" value="1"/>
</dbReference>
<reference evidence="7 9" key="2">
    <citation type="submission" date="2023-09" db="EMBL/GenBank/DDBJ databases">
        <title>Genomic characteristic of L. casei group strains isolated from clinical sources.</title>
        <authorList>
            <person name="Jarocki P."/>
        </authorList>
    </citation>
    <scope>NUCLEOTIDE SEQUENCE [LARGE SCALE GENOMIC DNA]</scope>
    <source>
        <strain evidence="7 9">LMG 24099</strain>
    </source>
</reference>
<dbReference type="CDD" id="cd05568">
    <property type="entry name" value="PTS_IIB_bgl_like"/>
    <property type="match status" value="1"/>
</dbReference>
<dbReference type="SUPFAM" id="SSF55804">
    <property type="entry name" value="Phoshotransferase/anion transport protein"/>
    <property type="match status" value="1"/>
</dbReference>
<dbReference type="GO" id="GO:0008982">
    <property type="term" value="F:protein-N(PI)-phosphohistidine-sugar phosphotransferase activity"/>
    <property type="evidence" value="ECO:0007669"/>
    <property type="project" value="InterPro"/>
</dbReference>
<dbReference type="InterPro" id="IPR013196">
    <property type="entry name" value="HTH_11"/>
</dbReference>
<feature type="domain" description="PTS EIIA type-2" evidence="3">
    <location>
        <begin position="496"/>
        <end position="634"/>
    </location>
</feature>
<dbReference type="Gene3D" id="1.10.10.10">
    <property type="entry name" value="Winged helix-like DNA-binding domain superfamily/Winged helix DNA-binding domain"/>
    <property type="match status" value="1"/>
</dbReference>
<dbReference type="PANTHER" id="PTHR30185:SF13">
    <property type="entry name" value="LICABCH OPERON REGULATOR-RELATED"/>
    <property type="match status" value="1"/>
</dbReference>
<evidence type="ECO:0000259" key="5">
    <source>
        <dbReference type="PROSITE" id="PS51372"/>
    </source>
</evidence>
<dbReference type="EMBL" id="CP017065">
    <property type="protein sequence ID" value="ARY92541.1"/>
    <property type="molecule type" value="Genomic_DNA"/>
</dbReference>
<name>A0AAN1F0L6_LACCA</name>
<dbReference type="Gene3D" id="3.40.930.10">
    <property type="entry name" value="Mannitol-specific EII, Chain A"/>
    <property type="match status" value="1"/>
</dbReference>
<reference evidence="6 8" key="1">
    <citation type="journal article" date="2017" name="Front. Immunol.">
        <title>Complete Genome Sequence of Lactobacillus casei LC5, a Potential Probiotics for Atopic Dermatitis.</title>
        <authorList>
            <person name="Kang J."/>
            <person name="Chung W.H."/>
            <person name="Lim T.J."/>
            <person name="Whon T.W."/>
            <person name="Lim S."/>
            <person name="Nam Y.D."/>
        </authorList>
    </citation>
    <scope>NUCLEOTIDE SEQUENCE [LARGE SCALE GENOMIC DNA]</scope>
    <source>
        <strain evidence="6 8">LC5</strain>
    </source>
</reference>
<feature type="domain" description="PTS EIIB type-2" evidence="4">
    <location>
        <begin position="401"/>
        <end position="489"/>
    </location>
</feature>
<dbReference type="InterPro" id="IPR036390">
    <property type="entry name" value="WH_DNA-bd_sf"/>
</dbReference>
<dbReference type="RefSeq" id="WP_087912879.1">
    <property type="nucleotide sequence ID" value="NZ_CP017065.1"/>
</dbReference>
<evidence type="ECO:0000259" key="3">
    <source>
        <dbReference type="PROSITE" id="PS51094"/>
    </source>
</evidence>
<keyword evidence="9" id="KW-1185">Reference proteome</keyword>
<dbReference type="InterPro" id="IPR050661">
    <property type="entry name" value="BglG_antiterminators"/>
</dbReference>
<dbReference type="InterPro" id="IPR036634">
    <property type="entry name" value="PRD_sf"/>
</dbReference>
<evidence type="ECO:0000256" key="2">
    <source>
        <dbReference type="ARBA" id="ARBA00022737"/>
    </source>
</evidence>
<dbReference type="PROSITE" id="PS51094">
    <property type="entry name" value="PTS_EIIA_TYPE_2"/>
    <property type="match status" value="1"/>
</dbReference>
<organism evidence="6 8">
    <name type="scientific">Lacticaseibacillus casei</name>
    <name type="common">Lactobacillus casei</name>
    <dbReference type="NCBI Taxonomy" id="1582"/>
    <lineage>
        <taxon>Bacteria</taxon>
        <taxon>Bacillati</taxon>
        <taxon>Bacillota</taxon>
        <taxon>Bacilli</taxon>
        <taxon>Lactobacillales</taxon>
        <taxon>Lactobacillaceae</taxon>
        <taxon>Lacticaseibacillus</taxon>
    </lineage>
</organism>
<keyword evidence="1" id="KW-0808">Transferase</keyword>
<dbReference type="InterPro" id="IPR016152">
    <property type="entry name" value="PTrfase/Anion_transptr"/>
</dbReference>
<evidence type="ECO:0000313" key="7">
    <source>
        <dbReference type="EMBL" id="WNX27175.1"/>
    </source>
</evidence>
<gene>
    <name evidence="6" type="ORF">BGL52_12580</name>
    <name evidence="7" type="ORF">RWA16_12355</name>
</gene>
<dbReference type="InterPro" id="IPR002178">
    <property type="entry name" value="PTS_EIIA_type-2_dom"/>
</dbReference>
<evidence type="ECO:0000313" key="6">
    <source>
        <dbReference type="EMBL" id="ARY92541.1"/>
    </source>
</evidence>
<proteinExistence type="predicted"/>
<dbReference type="Pfam" id="PF00359">
    <property type="entry name" value="PTS_EIIA_2"/>
    <property type="match status" value="1"/>
</dbReference>
<evidence type="ECO:0000256" key="1">
    <source>
        <dbReference type="ARBA" id="ARBA00022679"/>
    </source>
</evidence>
<dbReference type="SUPFAM" id="SSF46785">
    <property type="entry name" value="Winged helix' DNA-binding domain"/>
    <property type="match status" value="1"/>
</dbReference>
<dbReference type="Pfam" id="PF00874">
    <property type="entry name" value="PRD"/>
    <property type="match status" value="2"/>
</dbReference>